<name>A0A261VV80_9BORD</name>
<dbReference type="AlphaFoldDB" id="A0A261VV80"/>
<dbReference type="InterPro" id="IPR036901">
    <property type="entry name" value="Asp/Orn_carbamoylTrfase_sf"/>
</dbReference>
<dbReference type="OrthoDB" id="9774690at2"/>
<accession>A0A261VV80</accession>
<gene>
    <name evidence="2" type="ORF">CAL22_02665</name>
</gene>
<evidence type="ECO:0000256" key="1">
    <source>
        <dbReference type="ARBA" id="ARBA00022679"/>
    </source>
</evidence>
<reference evidence="3" key="1">
    <citation type="submission" date="2017-05" db="EMBL/GenBank/DDBJ databases">
        <title>Complete and WGS of Bordetella genogroups.</title>
        <authorList>
            <person name="Spilker T."/>
            <person name="Lipuma J."/>
        </authorList>
    </citation>
    <scope>NUCLEOTIDE SEQUENCE [LARGE SCALE GENOMIC DNA]</scope>
    <source>
        <strain evidence="3">AU6712</strain>
    </source>
</reference>
<organism evidence="2 3">
    <name type="scientific">Bordetella genomosp. 12</name>
    <dbReference type="NCBI Taxonomy" id="463035"/>
    <lineage>
        <taxon>Bacteria</taxon>
        <taxon>Pseudomonadati</taxon>
        <taxon>Pseudomonadota</taxon>
        <taxon>Betaproteobacteria</taxon>
        <taxon>Burkholderiales</taxon>
        <taxon>Alcaligenaceae</taxon>
        <taxon>Bordetella</taxon>
    </lineage>
</organism>
<dbReference type="SUPFAM" id="SSF53671">
    <property type="entry name" value="Aspartate/ornithine carbamoyltransferase"/>
    <property type="match status" value="1"/>
</dbReference>
<dbReference type="GO" id="GO:0016597">
    <property type="term" value="F:amino acid binding"/>
    <property type="evidence" value="ECO:0007669"/>
    <property type="project" value="InterPro"/>
</dbReference>
<keyword evidence="1 2" id="KW-0808">Transferase</keyword>
<dbReference type="EMBL" id="NEVU01000001">
    <property type="protein sequence ID" value="OZI77995.1"/>
    <property type="molecule type" value="Genomic_DNA"/>
</dbReference>
<dbReference type="GO" id="GO:0006520">
    <property type="term" value="P:amino acid metabolic process"/>
    <property type="evidence" value="ECO:0007669"/>
    <property type="project" value="InterPro"/>
</dbReference>
<evidence type="ECO:0000313" key="3">
    <source>
        <dbReference type="Proteomes" id="UP000216429"/>
    </source>
</evidence>
<keyword evidence="3" id="KW-1185">Reference proteome</keyword>
<dbReference type="Proteomes" id="UP000216429">
    <property type="component" value="Unassembled WGS sequence"/>
</dbReference>
<sequence length="153" mass="15815">MNAGDGWHARPLAALADLLVIRQARGGFTELRVAFIGDFAFSGRARSLAHALTTLGAPELRAAGPRPLLPDGLPQLGLRACATLDEALDGVDVVVDLGLSDAALSVLPSAEDYARRWTLGPLPDGVLTLGPVDPAAYQTASRAVLTHLMAGAA</sequence>
<comment type="caution">
    <text evidence="2">The sequence shown here is derived from an EMBL/GenBank/DDBJ whole genome shotgun (WGS) entry which is preliminary data.</text>
</comment>
<evidence type="ECO:0000313" key="2">
    <source>
        <dbReference type="EMBL" id="OZI77995.1"/>
    </source>
</evidence>
<dbReference type="GO" id="GO:0016743">
    <property type="term" value="F:carboxyl- or carbamoyltransferase activity"/>
    <property type="evidence" value="ECO:0007669"/>
    <property type="project" value="InterPro"/>
</dbReference>
<protein>
    <submittedName>
        <fullName evidence="2">Aspartate carbamoyltransferase</fullName>
    </submittedName>
</protein>
<dbReference type="Gene3D" id="3.40.50.1370">
    <property type="entry name" value="Aspartate/ornithine carbamoyltransferase"/>
    <property type="match status" value="1"/>
</dbReference>
<proteinExistence type="predicted"/>